<name>A0A150G1S7_GONPE</name>
<evidence type="ECO:0000256" key="1">
    <source>
        <dbReference type="SAM" id="MobiDB-lite"/>
    </source>
</evidence>
<proteinExistence type="predicted"/>
<dbReference type="Proteomes" id="UP000075714">
    <property type="component" value="Unassembled WGS sequence"/>
</dbReference>
<reference evidence="3" key="1">
    <citation type="journal article" date="2016" name="Nat. Commun.">
        <title>The Gonium pectorale genome demonstrates co-option of cell cycle regulation during the evolution of multicellularity.</title>
        <authorList>
            <person name="Hanschen E.R."/>
            <person name="Marriage T.N."/>
            <person name="Ferris P.J."/>
            <person name="Hamaji T."/>
            <person name="Toyoda A."/>
            <person name="Fujiyama A."/>
            <person name="Neme R."/>
            <person name="Noguchi H."/>
            <person name="Minakuchi Y."/>
            <person name="Suzuki M."/>
            <person name="Kawai-Toyooka H."/>
            <person name="Smith D.R."/>
            <person name="Sparks H."/>
            <person name="Anderson J."/>
            <person name="Bakaric R."/>
            <person name="Luria V."/>
            <person name="Karger A."/>
            <person name="Kirschner M.W."/>
            <person name="Durand P.M."/>
            <person name="Michod R.E."/>
            <person name="Nozaki H."/>
            <person name="Olson B.J."/>
        </authorList>
    </citation>
    <scope>NUCLEOTIDE SEQUENCE [LARGE SCALE GENOMIC DNA]</scope>
    <source>
        <strain evidence="3">NIES-2863</strain>
    </source>
</reference>
<protein>
    <submittedName>
        <fullName evidence="2">Uncharacterized protein</fullName>
    </submittedName>
</protein>
<feature type="region of interest" description="Disordered" evidence="1">
    <location>
        <begin position="208"/>
        <end position="307"/>
    </location>
</feature>
<organism evidence="2 3">
    <name type="scientific">Gonium pectorale</name>
    <name type="common">Green alga</name>
    <dbReference type="NCBI Taxonomy" id="33097"/>
    <lineage>
        <taxon>Eukaryota</taxon>
        <taxon>Viridiplantae</taxon>
        <taxon>Chlorophyta</taxon>
        <taxon>core chlorophytes</taxon>
        <taxon>Chlorophyceae</taxon>
        <taxon>CS clade</taxon>
        <taxon>Chlamydomonadales</taxon>
        <taxon>Volvocaceae</taxon>
        <taxon>Gonium</taxon>
    </lineage>
</organism>
<sequence length="307" mass="31771">MDTAGRLNFLEEQNTALFLENIKLEGMAAQRARDAYEDGRRDENTLLHTQLLNMRLQQQQQLRGPSASPATYAMSDGTWVNASVHFAGGTGGLGSGPQHPVNDATMHSPPYTTGNFAAGAMSGAASRLVNTQIGFHDALSASDPQVLPPWRSGLGATVHPSYNMAPFMQSAAASAGGFAPHPATYPTAGGPHGGMGQPQLATQIVPGAATQPRHGSYQESAAFYGGPPLMHHGPSMPPSASLRIRQTGVFPPSLAGGGQQQGSAPSGGRRSNARSDGSGSIMRDNDGTRQRSSPSGPGDFGGGGSHY</sequence>
<gene>
    <name evidence="2" type="ORF">GPECTOR_79g101</name>
</gene>
<accession>A0A150G1S7</accession>
<keyword evidence="3" id="KW-1185">Reference proteome</keyword>
<feature type="compositionally biased region" description="Gly residues" evidence="1">
    <location>
        <begin position="298"/>
        <end position="307"/>
    </location>
</feature>
<evidence type="ECO:0000313" key="3">
    <source>
        <dbReference type="Proteomes" id="UP000075714"/>
    </source>
</evidence>
<comment type="caution">
    <text evidence="2">The sequence shown here is derived from an EMBL/GenBank/DDBJ whole genome shotgun (WGS) entry which is preliminary data.</text>
</comment>
<dbReference type="AlphaFoldDB" id="A0A150G1S7"/>
<dbReference type="EMBL" id="LSYV01000080">
    <property type="protein sequence ID" value="KXZ43822.1"/>
    <property type="molecule type" value="Genomic_DNA"/>
</dbReference>
<evidence type="ECO:0000313" key="2">
    <source>
        <dbReference type="EMBL" id="KXZ43822.1"/>
    </source>
</evidence>